<protein>
    <recommendedName>
        <fullName evidence="5">DUF732 domain-containing protein</fullName>
    </recommendedName>
</protein>
<comment type="caution">
    <text evidence="3">The sequence shown here is derived from an EMBL/GenBank/DDBJ whole genome shotgun (WGS) entry which is preliminary data.</text>
</comment>
<accession>A0ABP9A6U1</accession>
<feature type="chain" id="PRO_5045196094" description="DUF732 domain-containing protein" evidence="2">
    <location>
        <begin position="21"/>
        <end position="152"/>
    </location>
</feature>
<evidence type="ECO:0000313" key="4">
    <source>
        <dbReference type="Proteomes" id="UP001501645"/>
    </source>
</evidence>
<evidence type="ECO:0008006" key="5">
    <source>
        <dbReference type="Google" id="ProtNLM"/>
    </source>
</evidence>
<keyword evidence="4" id="KW-1185">Reference proteome</keyword>
<reference evidence="4" key="1">
    <citation type="journal article" date="2019" name="Int. J. Syst. Evol. Microbiol.">
        <title>The Global Catalogue of Microorganisms (GCM) 10K type strain sequencing project: providing services to taxonomists for standard genome sequencing and annotation.</title>
        <authorList>
            <consortium name="The Broad Institute Genomics Platform"/>
            <consortium name="The Broad Institute Genome Sequencing Center for Infectious Disease"/>
            <person name="Wu L."/>
            <person name="Ma J."/>
        </authorList>
    </citation>
    <scope>NUCLEOTIDE SEQUENCE [LARGE SCALE GENOMIC DNA]</scope>
    <source>
        <strain evidence="4">JCM 18537</strain>
    </source>
</reference>
<evidence type="ECO:0000313" key="3">
    <source>
        <dbReference type="EMBL" id="GAA4774698.1"/>
    </source>
</evidence>
<keyword evidence="2" id="KW-0732">Signal</keyword>
<sequence length="152" mass="15747">MKFGTLAGMKKSAWITAATAAVVVAGGVGAYALTSQDEPAPVETVAVETTAPTVEPTPTTEPTGTPTPTVEPTPEPTPEATYSESESAYLAAADESLRGWQIVKTDQELMEAGWYVCEDLANGGHVNTTTPLAEGGTVANSNLARIADEYLC</sequence>
<feature type="region of interest" description="Disordered" evidence="1">
    <location>
        <begin position="45"/>
        <end position="86"/>
    </location>
</feature>
<feature type="compositionally biased region" description="Low complexity" evidence="1">
    <location>
        <begin position="45"/>
        <end position="68"/>
    </location>
</feature>
<organism evidence="3 4">
    <name type="scientific">Microbacterium gilvum</name>
    <dbReference type="NCBI Taxonomy" id="1336204"/>
    <lineage>
        <taxon>Bacteria</taxon>
        <taxon>Bacillati</taxon>
        <taxon>Actinomycetota</taxon>
        <taxon>Actinomycetes</taxon>
        <taxon>Micrococcales</taxon>
        <taxon>Microbacteriaceae</taxon>
        <taxon>Microbacterium</taxon>
    </lineage>
</organism>
<feature type="signal peptide" evidence="2">
    <location>
        <begin position="1"/>
        <end position="20"/>
    </location>
</feature>
<evidence type="ECO:0000256" key="1">
    <source>
        <dbReference type="SAM" id="MobiDB-lite"/>
    </source>
</evidence>
<dbReference type="EMBL" id="BAABKO010000003">
    <property type="protein sequence ID" value="GAA4774698.1"/>
    <property type="molecule type" value="Genomic_DNA"/>
</dbReference>
<dbReference type="Proteomes" id="UP001501645">
    <property type="component" value="Unassembled WGS sequence"/>
</dbReference>
<evidence type="ECO:0000256" key="2">
    <source>
        <dbReference type="SAM" id="SignalP"/>
    </source>
</evidence>
<name>A0ABP9A6U1_9MICO</name>
<proteinExistence type="predicted"/>
<gene>
    <name evidence="3" type="ORF">GCM10023351_18870</name>
</gene>